<gene>
    <name evidence="1" type="ORF">HU754_006400</name>
</gene>
<dbReference type="RefSeq" id="WP_186625375.1">
    <property type="nucleotide sequence ID" value="NZ_CP077090.1"/>
</dbReference>
<name>A0A9E6TCF9_9PSED</name>
<dbReference type="EMBL" id="CP077090">
    <property type="protein sequence ID" value="QXI13041.1"/>
    <property type="molecule type" value="Genomic_DNA"/>
</dbReference>
<dbReference type="Proteomes" id="UP000627092">
    <property type="component" value="Chromosome"/>
</dbReference>
<dbReference type="AlphaFoldDB" id="A0A9E6TCF9"/>
<reference evidence="1" key="2">
    <citation type="journal article" date="2021" name="Microorganisms">
        <title>The Ever-Expanding Pseudomonas Genus: Description of 43 New Species and Partition of the Pseudomonas putida Group.</title>
        <authorList>
            <person name="Girard L."/>
            <person name="Lood C."/>
            <person name="Hofte M."/>
            <person name="Vandamme P."/>
            <person name="Rokni-Zadeh H."/>
            <person name="van Noort V."/>
            <person name="Lavigne R."/>
            <person name="De Mot R."/>
        </authorList>
    </citation>
    <scope>NUCLEOTIDE SEQUENCE</scope>
    <source>
        <strain evidence="1">OE 48.2</strain>
    </source>
</reference>
<proteinExistence type="predicted"/>
<evidence type="ECO:0000313" key="2">
    <source>
        <dbReference type="Proteomes" id="UP000627092"/>
    </source>
</evidence>
<protein>
    <submittedName>
        <fullName evidence="1">Uncharacterized protein</fullName>
    </submittedName>
</protein>
<accession>A0A9E6TCF9</accession>
<reference evidence="1" key="1">
    <citation type="journal article" date="2020" name="Microorganisms">
        <title>Reliable Identification of Environmental Pseudomonas Isolates Using the rpoD Gene.</title>
        <authorList>
            <consortium name="The Broad Institute Genome Sequencing Platform"/>
            <person name="Girard L."/>
            <person name="Lood C."/>
            <person name="Rokni-Zadeh H."/>
            <person name="van Noort V."/>
            <person name="Lavigne R."/>
            <person name="De Mot R."/>
        </authorList>
    </citation>
    <scope>NUCLEOTIDE SEQUENCE</scope>
    <source>
        <strain evidence="1">OE 48.2</strain>
    </source>
</reference>
<evidence type="ECO:0000313" key="1">
    <source>
        <dbReference type="EMBL" id="QXI13041.1"/>
    </source>
</evidence>
<sequence length="93" mass="10824">MYDLYNTLIIAERSGLTANIVFVGEEVHKQYKVRYYDNRTQTVELAAYQHDSSPALYVEVQLDSILIVDLGVIDNADVFYNRSLDEEFKKNDR</sequence>
<organism evidence="1 2">
    <name type="scientific">Pseudomonas zeae</name>
    <dbReference type="NCBI Taxonomy" id="2745510"/>
    <lineage>
        <taxon>Bacteria</taxon>
        <taxon>Pseudomonadati</taxon>
        <taxon>Pseudomonadota</taxon>
        <taxon>Gammaproteobacteria</taxon>
        <taxon>Pseudomonadales</taxon>
        <taxon>Pseudomonadaceae</taxon>
        <taxon>Pseudomonas</taxon>
    </lineage>
</organism>
<dbReference type="KEGG" id="pze:HU754_006400"/>